<accession>A0A809R7E8</accession>
<proteinExistence type="predicted"/>
<dbReference type="PANTHER" id="PTHR37833">
    <property type="entry name" value="LIPOPROTEIN-RELATED"/>
    <property type="match status" value="1"/>
</dbReference>
<name>A0A809R7E8_9BACT</name>
<evidence type="ECO:0008006" key="3">
    <source>
        <dbReference type="Google" id="ProtNLM"/>
    </source>
</evidence>
<dbReference type="PANTHER" id="PTHR37833:SF1">
    <property type="entry name" value="SIGNAL PEPTIDE PROTEIN"/>
    <property type="match status" value="1"/>
</dbReference>
<dbReference type="EMBL" id="AP021858">
    <property type="protein sequence ID" value="BBO22608.1"/>
    <property type="molecule type" value="Genomic_DNA"/>
</dbReference>
<evidence type="ECO:0000313" key="1">
    <source>
        <dbReference type="EMBL" id="BBO22608.1"/>
    </source>
</evidence>
<dbReference type="InterPro" id="IPR013783">
    <property type="entry name" value="Ig-like_fold"/>
</dbReference>
<dbReference type="KEGG" id="npy:NPRO_02030"/>
<organism evidence="1 2">
    <name type="scientific">Candidatus Nitrosymbiomonas proteolyticus</name>
    <dbReference type="NCBI Taxonomy" id="2608984"/>
    <lineage>
        <taxon>Bacteria</taxon>
        <taxon>Bacillati</taxon>
        <taxon>Armatimonadota</taxon>
        <taxon>Armatimonadota incertae sedis</taxon>
        <taxon>Candidatus Nitrosymbiomonas</taxon>
    </lineage>
</organism>
<dbReference type="Proteomes" id="UP000662873">
    <property type="component" value="Chromosome"/>
</dbReference>
<gene>
    <name evidence="1" type="ORF">NPRO_02030</name>
</gene>
<dbReference type="Gene3D" id="2.60.40.10">
    <property type="entry name" value="Immunoglobulins"/>
    <property type="match status" value="1"/>
</dbReference>
<evidence type="ECO:0000313" key="2">
    <source>
        <dbReference type="Proteomes" id="UP000662873"/>
    </source>
</evidence>
<dbReference type="InterPro" id="IPR011467">
    <property type="entry name" value="DUF1573"/>
</dbReference>
<reference evidence="1" key="1">
    <citation type="journal article" name="DNA Res.">
        <title>The physiological potential of anammox bacteria as revealed by their core genome structure.</title>
        <authorList>
            <person name="Okubo T."/>
            <person name="Toyoda A."/>
            <person name="Fukuhara K."/>
            <person name="Uchiyama I."/>
            <person name="Harigaya Y."/>
            <person name="Kuroiwa M."/>
            <person name="Suzuki T."/>
            <person name="Murakami Y."/>
            <person name="Suwa Y."/>
            <person name="Takami H."/>
        </authorList>
    </citation>
    <scope>NUCLEOTIDE SEQUENCE</scope>
    <source>
        <strain evidence="1">317325-2</strain>
    </source>
</reference>
<dbReference type="AlphaFoldDB" id="A0A809R7E8"/>
<protein>
    <recommendedName>
        <fullName evidence="3">DUF1573 domain-containing protein</fullName>
    </recommendedName>
</protein>
<sequence length="536" mass="58804">MNWLVGLVLIGAAQGPLQPPLAPPGATEEFLRSVLEVERLMEQGDFAAASARAQALPKKQIVIDWDDSKAPADFRGEFAEARDAAIKEWGKMLPFFKVKFGRPADVRISFEPSLPLPAGSDLPAGAVHSVAYVSGEPAVETVIGLQRGNPALPVDAVDVYNEVGFALAYYYGAGQTQPNGSFTGRSDVSMRSRNKPSLWEIGITKFNLELVDFLHTNLEKKKRVAAQAPSVVLQPLTLDLGSTVQGQDVDFTVQASNVGTGPLALRLIPDCGCLLVTRPAPLDAQKSALLRLSMETTDFVGDQHKKVLVYTNDPERPVVELTIKLRVKPVYRILDPKSGLVDAKASEGKHEFYVVVDDPESFRITDSQIDGWNGKVSIERWSGTIADPELNEPPKPKKGYRIKVQLDPDIPNGRLFATVLLRTNHEKFGILRHGMTVQSGIVASPNVLFMGEVGKDPKRMHLFVSRLSKPFKITKVEVDSPYFRVEHRSNANGTEHRVTVTYLGNAEFGLLASQLRIYTDDPQQPVVSALVRASVQ</sequence>
<dbReference type="Pfam" id="PF07610">
    <property type="entry name" value="DUF1573"/>
    <property type="match status" value="1"/>
</dbReference>